<feature type="transmembrane region" description="Helical" evidence="1">
    <location>
        <begin position="215"/>
        <end position="236"/>
    </location>
</feature>
<evidence type="ECO:0000313" key="4">
    <source>
        <dbReference type="Proteomes" id="UP000077384"/>
    </source>
</evidence>
<sequence>MDKNSFKFQIDKYIIHFTVPIVILMVICSSIGIWHQKLYSKETIDWLSQCIGQDISNLFFVVPILLVSGIGASKGCRTFKIIWLGTMITNVYSYIIYCFAVHFNFLFHIYCCILGLSIFSLICFFTKHINEDFKSWFNEKTPTKAVGSFLLIIAGLFIFLWLSDSLPAVLMGTVPESIVKDNLTTNPVQALDFSFFLPLMIIAAISLIKKKRLGYILAPMMIIFAIITNIDIISLMTVAMNMGVSSNISLIICFSVVTFVALVFLWKMLKSISYQFLQ</sequence>
<keyword evidence="5" id="KW-1185">Reference proteome</keyword>
<keyword evidence="1" id="KW-0812">Transmembrane</keyword>
<feature type="transmembrane region" description="Helical" evidence="1">
    <location>
        <begin position="145"/>
        <end position="162"/>
    </location>
</feature>
<evidence type="ECO:0000313" key="3">
    <source>
        <dbReference type="EMBL" id="OBR92279.1"/>
    </source>
</evidence>
<gene>
    <name evidence="3" type="ORF">CLCOS_30790</name>
    <name evidence="2" type="ORF">WX73_00990</name>
</gene>
<protein>
    <submittedName>
        <fullName evidence="2">Uncharacterized protein</fullName>
    </submittedName>
</protein>
<feature type="transmembrane region" description="Helical" evidence="1">
    <location>
        <begin position="248"/>
        <end position="269"/>
    </location>
</feature>
<proteinExistence type="predicted"/>
<feature type="transmembrane region" description="Helical" evidence="1">
    <location>
        <begin position="105"/>
        <end position="125"/>
    </location>
</feature>
<reference evidence="2 4" key="1">
    <citation type="journal article" date="2015" name="Biotechnol. Bioeng.">
        <title>Genome sequence and phenotypic characterization of Caulobacter segnis.</title>
        <authorList>
            <person name="Patel S."/>
            <person name="Fletcher B."/>
            <person name="Scott D.C."/>
            <person name="Ely B."/>
        </authorList>
    </citation>
    <scope>NUCLEOTIDE SEQUENCE [LARGE SCALE GENOMIC DNA]</scope>
    <source>
        <strain evidence="2 4">PS02</strain>
    </source>
</reference>
<name>A0A166SM45_9CLOT</name>
<evidence type="ECO:0000313" key="5">
    <source>
        <dbReference type="Proteomes" id="UP000093694"/>
    </source>
</evidence>
<feature type="transmembrane region" description="Helical" evidence="1">
    <location>
        <begin position="190"/>
        <end position="208"/>
    </location>
</feature>
<dbReference type="PATRIC" id="fig|1705578.3.peg.1381"/>
<feature type="transmembrane region" description="Helical" evidence="1">
    <location>
        <begin position="12"/>
        <end position="35"/>
    </location>
</feature>
<evidence type="ECO:0000313" key="2">
    <source>
        <dbReference type="EMBL" id="OAA92511.1"/>
    </source>
</evidence>
<keyword evidence="1" id="KW-0472">Membrane</keyword>
<comment type="caution">
    <text evidence="2">The sequence shown here is derived from an EMBL/GenBank/DDBJ whole genome shotgun (WGS) entry which is preliminary data.</text>
</comment>
<evidence type="ECO:0000256" key="1">
    <source>
        <dbReference type="SAM" id="Phobius"/>
    </source>
</evidence>
<dbReference type="RefSeq" id="WP_063601587.1">
    <property type="nucleotide sequence ID" value="NZ_LROR01000059.1"/>
</dbReference>
<dbReference type="Proteomes" id="UP000077384">
    <property type="component" value="Unassembled WGS sequence"/>
</dbReference>
<feature type="transmembrane region" description="Helical" evidence="1">
    <location>
        <begin position="81"/>
        <end position="99"/>
    </location>
</feature>
<dbReference type="AlphaFoldDB" id="A0A166SM45"/>
<organism evidence="2 4">
    <name type="scientific">Clostridium coskatii</name>
    <dbReference type="NCBI Taxonomy" id="1705578"/>
    <lineage>
        <taxon>Bacteria</taxon>
        <taxon>Bacillati</taxon>
        <taxon>Bacillota</taxon>
        <taxon>Clostridia</taxon>
        <taxon>Eubacteriales</taxon>
        <taxon>Clostridiaceae</taxon>
        <taxon>Clostridium</taxon>
    </lineage>
</organism>
<dbReference type="EMBL" id="LITQ01000020">
    <property type="protein sequence ID" value="OAA92511.1"/>
    <property type="molecule type" value="Genomic_DNA"/>
</dbReference>
<accession>A0A166SM45</accession>
<keyword evidence="1" id="KW-1133">Transmembrane helix</keyword>
<feature type="transmembrane region" description="Helical" evidence="1">
    <location>
        <begin position="55"/>
        <end position="72"/>
    </location>
</feature>
<dbReference type="Proteomes" id="UP000093694">
    <property type="component" value="Unassembled WGS sequence"/>
</dbReference>
<dbReference type="EMBL" id="LROR01000059">
    <property type="protein sequence ID" value="OBR92279.1"/>
    <property type="molecule type" value="Genomic_DNA"/>
</dbReference>
<reference evidence="3 5" key="2">
    <citation type="journal article" date="2016" name="Front. Microbiol.">
        <title>Industrial Acetogenic Biocatalysts: A Comparative Metabolic and Genomic Analysis.</title>
        <authorList>
            <person name="Bengelsdorf F."/>
            <person name="Poehlein A."/>
            <person name="Sonja S."/>
            <person name="Erz C."/>
            <person name="Hummel T."/>
            <person name="Hoffmeister S."/>
            <person name="Daniel R."/>
            <person name="Durre P."/>
        </authorList>
    </citation>
    <scope>NUCLEOTIDE SEQUENCE [LARGE SCALE GENOMIC DNA]</scope>
    <source>
        <strain evidence="3 5">PTA-10522</strain>
    </source>
</reference>